<dbReference type="InterPro" id="IPR036188">
    <property type="entry name" value="FAD/NAD-bd_sf"/>
</dbReference>
<proteinExistence type="predicted"/>
<accession>A0ABP8ZIU5</accession>
<dbReference type="Proteomes" id="UP001499882">
    <property type="component" value="Unassembled WGS sequence"/>
</dbReference>
<gene>
    <name evidence="1" type="ORF">GCM10023350_48690</name>
</gene>
<evidence type="ECO:0000313" key="2">
    <source>
        <dbReference type="Proteomes" id="UP001499882"/>
    </source>
</evidence>
<keyword evidence="2" id="KW-1185">Reference proteome</keyword>
<evidence type="ECO:0000313" key="1">
    <source>
        <dbReference type="EMBL" id="GAA4757355.1"/>
    </source>
</evidence>
<name>A0ABP8ZIU5_9ACTN</name>
<dbReference type="SUPFAM" id="SSF51905">
    <property type="entry name" value="FAD/NAD(P)-binding domain"/>
    <property type="match status" value="1"/>
</dbReference>
<evidence type="ECO:0008006" key="3">
    <source>
        <dbReference type="Google" id="ProtNLM"/>
    </source>
</evidence>
<reference evidence="2" key="1">
    <citation type="journal article" date="2019" name="Int. J. Syst. Evol. Microbiol.">
        <title>The Global Catalogue of Microorganisms (GCM) 10K type strain sequencing project: providing services to taxonomists for standard genome sequencing and annotation.</title>
        <authorList>
            <consortium name="The Broad Institute Genomics Platform"/>
            <consortium name="The Broad Institute Genome Sequencing Center for Infectious Disease"/>
            <person name="Wu L."/>
            <person name="Ma J."/>
        </authorList>
    </citation>
    <scope>NUCLEOTIDE SEQUENCE [LARGE SCALE GENOMIC DNA]</scope>
    <source>
        <strain evidence="2">JCM 18532</strain>
    </source>
</reference>
<dbReference type="Gene3D" id="3.50.50.60">
    <property type="entry name" value="FAD/NAD(P)-binding domain"/>
    <property type="match status" value="2"/>
</dbReference>
<dbReference type="RefSeq" id="WP_345529713.1">
    <property type="nucleotide sequence ID" value="NZ_BAABKN010000034.1"/>
</dbReference>
<dbReference type="Gene3D" id="3.30.9.100">
    <property type="match status" value="1"/>
</dbReference>
<organism evidence="1 2">
    <name type="scientific">Nocardioides endophyticus</name>
    <dbReference type="NCBI Taxonomy" id="1353775"/>
    <lineage>
        <taxon>Bacteria</taxon>
        <taxon>Bacillati</taxon>
        <taxon>Actinomycetota</taxon>
        <taxon>Actinomycetes</taxon>
        <taxon>Propionibacteriales</taxon>
        <taxon>Nocardioidaceae</taxon>
        <taxon>Nocardioides</taxon>
    </lineage>
</organism>
<dbReference type="EMBL" id="BAABKN010000034">
    <property type="protein sequence ID" value="GAA4757355.1"/>
    <property type="molecule type" value="Genomic_DNA"/>
</dbReference>
<protein>
    <recommendedName>
        <fullName evidence="3">FAD-binding domain-containing protein</fullName>
    </recommendedName>
</protein>
<sequence length="284" mass="29929">MTTHVVLGDGPAGCAAACALRLASHDVVLAGRGRVHPPGTLELLSGRAASALVTLGLYDAVVSRALPCHMIVSRWGTASYDERPSLLEPFGHGWIVDRHWLDPLLRALARAAGAVPGSGVPTVIATGQNAAGEWRPLGPDRVTLTAVVPSREELRGHLLVESATTGWWSALDDGVRCAFSWTVPAGPGRAELIASWRRALAVGPSVLPADLDHRELTLRPSRSRLTTNLGPARVGDAALSVDPLSGHGLTLALEGAVRCLDPDHAVWLRGQAEEHADSARLTYA</sequence>
<comment type="caution">
    <text evidence="1">The sequence shown here is derived from an EMBL/GenBank/DDBJ whole genome shotgun (WGS) entry which is preliminary data.</text>
</comment>